<feature type="transmembrane region" description="Helical" evidence="6">
    <location>
        <begin position="101"/>
        <end position="119"/>
    </location>
</feature>
<comment type="similarity">
    <text evidence="2">Belongs to the drug/metabolite transporter (DMT) superfamily. 10 TMS drug/metabolite exporter (DME) (TC 2.A.7.3) family.</text>
</comment>
<name>A0A4R6VGC8_9HYPH</name>
<evidence type="ECO:0000256" key="2">
    <source>
        <dbReference type="ARBA" id="ARBA00009853"/>
    </source>
</evidence>
<protein>
    <submittedName>
        <fullName evidence="8">S-adenosylmethionine uptake transporter</fullName>
    </submittedName>
</protein>
<dbReference type="OrthoDB" id="7818056at2"/>
<dbReference type="RefSeq" id="WP_133573890.1">
    <property type="nucleotide sequence ID" value="NZ_SNYR01000004.1"/>
</dbReference>
<comment type="subcellular location">
    <subcellularLocation>
        <location evidence="1">Membrane</location>
        <topology evidence="1">Multi-pass membrane protein</topology>
    </subcellularLocation>
</comment>
<evidence type="ECO:0000313" key="8">
    <source>
        <dbReference type="EMBL" id="TDQ60397.1"/>
    </source>
</evidence>
<evidence type="ECO:0000313" key="9">
    <source>
        <dbReference type="Proteomes" id="UP000295391"/>
    </source>
</evidence>
<keyword evidence="5 6" id="KW-0472">Membrane</keyword>
<reference evidence="8 9" key="1">
    <citation type="submission" date="2019-03" db="EMBL/GenBank/DDBJ databases">
        <title>Genomic Encyclopedia of Type Strains, Phase III (KMG-III): the genomes of soil and plant-associated and newly described type strains.</title>
        <authorList>
            <person name="Whitman W."/>
        </authorList>
    </citation>
    <scope>NUCLEOTIDE SEQUENCE [LARGE SCALE GENOMIC DNA]</scope>
    <source>
        <strain evidence="8 9">CGMCC 1.7002</strain>
    </source>
</reference>
<evidence type="ECO:0000256" key="3">
    <source>
        <dbReference type="ARBA" id="ARBA00022692"/>
    </source>
</evidence>
<dbReference type="GO" id="GO:0016020">
    <property type="term" value="C:membrane"/>
    <property type="evidence" value="ECO:0007669"/>
    <property type="project" value="UniProtKB-SubCell"/>
</dbReference>
<dbReference type="InterPro" id="IPR000620">
    <property type="entry name" value="EamA_dom"/>
</dbReference>
<sequence>MKLNQSVASTQLVWAPVAFAVLSLCDAMVKYLTEDYSIAQTSIMVSAVGLGFAVVHAMMQKRPEALWPKHAKIAIYRALLLGVDTILIYVAFALLPLAEAYVLAFLTPILVALFSAILFKELLTWKQAFAVMLGFVGVIIVLRPGVSTIGWGHIAALGSAFVFAASMLLMRKLKAEENDLALVSTLMIGLIICAVLLLPFSTVRSVTTDAFLPLLLAGFCFYCGHSMLVRALRSRAANLVAPFQYSQIIWGVVYGALLFAAPIEPIVLLGAAMIIFAGILTWQRY</sequence>
<dbReference type="EMBL" id="SNYR01000004">
    <property type="protein sequence ID" value="TDQ60397.1"/>
    <property type="molecule type" value="Genomic_DNA"/>
</dbReference>
<comment type="caution">
    <text evidence="8">The sequence shown here is derived from an EMBL/GenBank/DDBJ whole genome shotgun (WGS) entry which is preliminary data.</text>
</comment>
<feature type="transmembrane region" description="Helical" evidence="6">
    <location>
        <begin position="38"/>
        <end position="57"/>
    </location>
</feature>
<organism evidence="8 9">
    <name type="scientific">Maritalea mobilis</name>
    <dbReference type="NCBI Taxonomy" id="483324"/>
    <lineage>
        <taxon>Bacteria</taxon>
        <taxon>Pseudomonadati</taxon>
        <taxon>Pseudomonadota</taxon>
        <taxon>Alphaproteobacteria</taxon>
        <taxon>Hyphomicrobiales</taxon>
        <taxon>Devosiaceae</taxon>
        <taxon>Maritalea</taxon>
    </lineage>
</organism>
<keyword evidence="4 6" id="KW-1133">Transmembrane helix</keyword>
<feature type="transmembrane region" description="Helical" evidence="6">
    <location>
        <begin position="128"/>
        <end position="145"/>
    </location>
</feature>
<feature type="transmembrane region" description="Helical" evidence="6">
    <location>
        <begin position="78"/>
        <end position="95"/>
    </location>
</feature>
<evidence type="ECO:0000256" key="6">
    <source>
        <dbReference type="SAM" id="Phobius"/>
    </source>
</evidence>
<evidence type="ECO:0000259" key="7">
    <source>
        <dbReference type="Pfam" id="PF00892"/>
    </source>
</evidence>
<feature type="transmembrane region" description="Helical" evidence="6">
    <location>
        <begin position="239"/>
        <end position="260"/>
    </location>
</feature>
<feature type="transmembrane region" description="Helical" evidence="6">
    <location>
        <begin position="151"/>
        <end position="168"/>
    </location>
</feature>
<proteinExistence type="inferred from homology"/>
<feature type="domain" description="EamA" evidence="7">
    <location>
        <begin position="14"/>
        <end position="142"/>
    </location>
</feature>
<feature type="transmembrane region" description="Helical" evidence="6">
    <location>
        <begin position="180"/>
        <end position="198"/>
    </location>
</feature>
<dbReference type="SUPFAM" id="SSF103481">
    <property type="entry name" value="Multidrug resistance efflux transporter EmrE"/>
    <property type="match status" value="2"/>
</dbReference>
<dbReference type="PANTHER" id="PTHR22911:SF6">
    <property type="entry name" value="SOLUTE CARRIER FAMILY 35 MEMBER G1"/>
    <property type="match status" value="1"/>
</dbReference>
<evidence type="ECO:0000256" key="1">
    <source>
        <dbReference type="ARBA" id="ARBA00004141"/>
    </source>
</evidence>
<keyword evidence="9" id="KW-1185">Reference proteome</keyword>
<evidence type="ECO:0000256" key="5">
    <source>
        <dbReference type="ARBA" id="ARBA00023136"/>
    </source>
</evidence>
<accession>A0A4R6VGC8</accession>
<dbReference type="Proteomes" id="UP000295391">
    <property type="component" value="Unassembled WGS sequence"/>
</dbReference>
<keyword evidence="3 6" id="KW-0812">Transmembrane</keyword>
<feature type="domain" description="EamA" evidence="7">
    <location>
        <begin position="151"/>
        <end position="280"/>
    </location>
</feature>
<dbReference type="Pfam" id="PF00892">
    <property type="entry name" value="EamA"/>
    <property type="match status" value="2"/>
</dbReference>
<dbReference type="PANTHER" id="PTHR22911">
    <property type="entry name" value="ACYL-MALONYL CONDENSING ENZYME-RELATED"/>
    <property type="match status" value="1"/>
</dbReference>
<evidence type="ECO:0000256" key="4">
    <source>
        <dbReference type="ARBA" id="ARBA00022989"/>
    </source>
</evidence>
<dbReference type="InterPro" id="IPR037185">
    <property type="entry name" value="EmrE-like"/>
</dbReference>
<dbReference type="AlphaFoldDB" id="A0A4R6VGC8"/>
<feature type="transmembrane region" description="Helical" evidence="6">
    <location>
        <begin position="12"/>
        <end position="32"/>
    </location>
</feature>
<feature type="transmembrane region" description="Helical" evidence="6">
    <location>
        <begin position="210"/>
        <end position="232"/>
    </location>
</feature>
<gene>
    <name evidence="8" type="ORF">ATL17_3284</name>
</gene>